<dbReference type="EMBL" id="VULO01000011">
    <property type="protein sequence ID" value="MSS84966.1"/>
    <property type="molecule type" value="Genomic_DNA"/>
</dbReference>
<comment type="caution">
    <text evidence="1">The sequence shown here is derived from an EMBL/GenBank/DDBJ whole genome shotgun (WGS) entry which is preliminary data.</text>
</comment>
<name>A0A6N7W9N2_9ACTO</name>
<protein>
    <submittedName>
        <fullName evidence="1">Uncharacterized protein</fullName>
    </submittedName>
</protein>
<gene>
    <name evidence="1" type="ORF">FYJ24_09360</name>
</gene>
<reference evidence="1 2" key="1">
    <citation type="submission" date="2019-08" db="EMBL/GenBank/DDBJ databases">
        <title>In-depth cultivation of the pig gut microbiome towards novel bacterial diversity and tailored functional studies.</title>
        <authorList>
            <person name="Wylensek D."/>
            <person name="Hitch T.C.A."/>
            <person name="Clavel T."/>
        </authorList>
    </citation>
    <scope>NUCLEOTIDE SEQUENCE [LARGE SCALE GENOMIC DNA]</scope>
    <source>
        <strain evidence="1 2">WB03_NA08</strain>
    </source>
</reference>
<evidence type="ECO:0000313" key="1">
    <source>
        <dbReference type="EMBL" id="MSS84966.1"/>
    </source>
</evidence>
<organism evidence="1 2">
    <name type="scientific">Scrofimicrobium canadense</name>
    <dbReference type="NCBI Taxonomy" id="2652290"/>
    <lineage>
        <taxon>Bacteria</taxon>
        <taxon>Bacillati</taxon>
        <taxon>Actinomycetota</taxon>
        <taxon>Actinomycetes</taxon>
        <taxon>Actinomycetales</taxon>
        <taxon>Actinomycetaceae</taxon>
        <taxon>Scrofimicrobium</taxon>
    </lineage>
</organism>
<dbReference type="RefSeq" id="WP_154545797.1">
    <property type="nucleotide sequence ID" value="NZ_VULO01000011.1"/>
</dbReference>
<evidence type="ECO:0000313" key="2">
    <source>
        <dbReference type="Proteomes" id="UP000470875"/>
    </source>
</evidence>
<dbReference type="AlphaFoldDB" id="A0A6N7W9N2"/>
<sequence>MGAKKTETTAESTEGLVWDSRNTATDLNELFDTWDEAKEEAALAEAAVAVDVPCIIIEKRVVAGRFPDGTIIKAPLAFSVQDLDEVTATHDNEVDQLKALLIAMGDEDSAAALEKQNLASVVIFASKFFNLFQKMAQVALGKYIS</sequence>
<proteinExistence type="predicted"/>
<dbReference type="Proteomes" id="UP000470875">
    <property type="component" value="Unassembled WGS sequence"/>
</dbReference>
<keyword evidence="2" id="KW-1185">Reference proteome</keyword>
<accession>A0A6N7W9N2</accession>